<keyword evidence="2" id="KW-1185">Reference proteome</keyword>
<protein>
    <submittedName>
        <fullName evidence="1">Uncharacterized protein</fullName>
    </submittedName>
</protein>
<reference evidence="1 2" key="1">
    <citation type="submission" date="2020-12" db="EMBL/GenBank/DDBJ databases">
        <title>Concerted genomic and epigenomic changes stabilize Arabidopsis allopolyploids.</title>
        <authorList>
            <person name="Chen Z."/>
        </authorList>
    </citation>
    <scope>NUCLEOTIDE SEQUENCE [LARGE SCALE GENOMIC DNA]</scope>
    <source>
        <strain evidence="1">As9502</strain>
        <tissue evidence="1">Leaf</tissue>
    </source>
</reference>
<feature type="non-terminal residue" evidence="1">
    <location>
        <position position="53"/>
    </location>
</feature>
<evidence type="ECO:0000313" key="2">
    <source>
        <dbReference type="Proteomes" id="UP000694251"/>
    </source>
</evidence>
<dbReference type="EMBL" id="JAEFBJ010000007">
    <property type="protein sequence ID" value="KAG7589139.1"/>
    <property type="molecule type" value="Genomic_DNA"/>
</dbReference>
<dbReference type="Proteomes" id="UP000694251">
    <property type="component" value="Chromosome 7"/>
</dbReference>
<accession>A0A8T2BRS3</accession>
<name>A0A8T2BRS3_ARASU</name>
<organism evidence="1 2">
    <name type="scientific">Arabidopsis suecica</name>
    <name type="common">Swedish thale-cress</name>
    <name type="synonym">Cardaminopsis suecica</name>
    <dbReference type="NCBI Taxonomy" id="45249"/>
    <lineage>
        <taxon>Eukaryota</taxon>
        <taxon>Viridiplantae</taxon>
        <taxon>Streptophyta</taxon>
        <taxon>Embryophyta</taxon>
        <taxon>Tracheophyta</taxon>
        <taxon>Spermatophyta</taxon>
        <taxon>Magnoliopsida</taxon>
        <taxon>eudicotyledons</taxon>
        <taxon>Gunneridae</taxon>
        <taxon>Pentapetalae</taxon>
        <taxon>rosids</taxon>
        <taxon>malvids</taxon>
        <taxon>Brassicales</taxon>
        <taxon>Brassicaceae</taxon>
        <taxon>Camelineae</taxon>
        <taxon>Arabidopsis</taxon>
    </lineage>
</organism>
<evidence type="ECO:0000313" key="1">
    <source>
        <dbReference type="EMBL" id="KAG7589139.1"/>
    </source>
</evidence>
<proteinExistence type="predicted"/>
<gene>
    <name evidence="1" type="ORF">ISN44_As07g014530</name>
</gene>
<comment type="caution">
    <text evidence="1">The sequence shown here is derived from an EMBL/GenBank/DDBJ whole genome shotgun (WGS) entry which is preliminary data.</text>
</comment>
<sequence>MKQFQSFQQSLKEPWPWIFKHHFVSLRRLRVLHLAKNSHAASKQHQQSYMRHG</sequence>
<dbReference type="AlphaFoldDB" id="A0A8T2BRS3"/>